<comment type="caution">
    <text evidence="2">The sequence shown here is derived from an EMBL/GenBank/DDBJ whole genome shotgun (WGS) entry which is preliminary data.</text>
</comment>
<keyword evidence="3" id="KW-1185">Reference proteome</keyword>
<sequence>MDTTWKVVFDADDANRLADFWAGALGYEVEDVSPLIENLLAAGHITGDELVEHGGRRTWRDYAGIRHPEDPVDPRSGIGLGRRVLFQHVPEAKTVKNRLHIDVQEAHGDPERLAALVRRLEGLGARVLREVDQGPAGRWVIMADPEGNEFCAT</sequence>
<evidence type="ECO:0000313" key="2">
    <source>
        <dbReference type="EMBL" id="MBB0229111.1"/>
    </source>
</evidence>
<dbReference type="PANTHER" id="PTHR35908:SF1">
    <property type="entry name" value="CONSERVED PROTEIN"/>
    <property type="match status" value="1"/>
</dbReference>
<evidence type="ECO:0000259" key="1">
    <source>
        <dbReference type="Pfam" id="PF18029"/>
    </source>
</evidence>
<organism evidence="2 3">
    <name type="scientific">Streptomyces calidiresistens</name>
    <dbReference type="NCBI Taxonomy" id="1485586"/>
    <lineage>
        <taxon>Bacteria</taxon>
        <taxon>Bacillati</taxon>
        <taxon>Actinomycetota</taxon>
        <taxon>Actinomycetes</taxon>
        <taxon>Kitasatosporales</taxon>
        <taxon>Streptomycetaceae</taxon>
        <taxon>Streptomyces</taxon>
    </lineage>
</organism>
<dbReference type="PANTHER" id="PTHR35908">
    <property type="entry name" value="HYPOTHETICAL FUSION PROTEIN"/>
    <property type="match status" value="1"/>
</dbReference>
<reference evidence="3" key="1">
    <citation type="submission" date="2019-10" db="EMBL/GenBank/DDBJ databases">
        <title>Streptomyces sp. nov., a novel actinobacterium isolated from alkaline environment.</title>
        <authorList>
            <person name="Golinska P."/>
        </authorList>
    </citation>
    <scope>NUCLEOTIDE SEQUENCE [LARGE SCALE GENOMIC DNA]</scope>
    <source>
        <strain evidence="3">DSM 42108</strain>
    </source>
</reference>
<proteinExistence type="predicted"/>
<dbReference type="GO" id="GO:0051213">
    <property type="term" value="F:dioxygenase activity"/>
    <property type="evidence" value="ECO:0007669"/>
    <property type="project" value="UniProtKB-KW"/>
</dbReference>
<dbReference type="EMBL" id="VKHS01000086">
    <property type="protein sequence ID" value="MBB0229111.1"/>
    <property type="molecule type" value="Genomic_DNA"/>
</dbReference>
<protein>
    <submittedName>
        <fullName evidence="2">Glyoxalase/bleomycin resistance/dioxygenase family protein</fullName>
    </submittedName>
</protein>
<dbReference type="Proteomes" id="UP000530234">
    <property type="component" value="Unassembled WGS sequence"/>
</dbReference>
<dbReference type="AlphaFoldDB" id="A0A7W3T1F1"/>
<gene>
    <name evidence="2" type="ORF">FOE67_06175</name>
</gene>
<dbReference type="InterPro" id="IPR029068">
    <property type="entry name" value="Glyas_Bleomycin-R_OHBP_Dase"/>
</dbReference>
<dbReference type="InterPro" id="IPR041581">
    <property type="entry name" value="Glyoxalase_6"/>
</dbReference>
<dbReference type="Gene3D" id="3.10.180.10">
    <property type="entry name" value="2,3-Dihydroxybiphenyl 1,2-Dioxygenase, domain 1"/>
    <property type="match status" value="1"/>
</dbReference>
<dbReference type="SUPFAM" id="SSF54593">
    <property type="entry name" value="Glyoxalase/Bleomycin resistance protein/Dihydroxybiphenyl dioxygenase"/>
    <property type="match status" value="1"/>
</dbReference>
<dbReference type="Pfam" id="PF18029">
    <property type="entry name" value="Glyoxalase_6"/>
    <property type="match status" value="1"/>
</dbReference>
<accession>A0A7W3T1F1</accession>
<dbReference type="RefSeq" id="WP_182661282.1">
    <property type="nucleotide sequence ID" value="NZ_VKHS01000086.1"/>
</dbReference>
<name>A0A7W3T1F1_9ACTN</name>
<evidence type="ECO:0000313" key="3">
    <source>
        <dbReference type="Proteomes" id="UP000530234"/>
    </source>
</evidence>
<keyword evidence="2" id="KW-0223">Dioxygenase</keyword>
<keyword evidence="2" id="KW-0560">Oxidoreductase</keyword>
<feature type="domain" description="Glyoxalase-like" evidence="1">
    <location>
        <begin position="7"/>
        <end position="152"/>
    </location>
</feature>